<dbReference type="InterPro" id="IPR006564">
    <property type="entry name" value="Znf_PMZ"/>
</dbReference>
<keyword evidence="2 4" id="KW-0863">Zinc-finger</keyword>
<dbReference type="InterPro" id="IPR007527">
    <property type="entry name" value="Znf_SWIM"/>
</dbReference>
<dbReference type="EMBL" id="CAKMRJ010005412">
    <property type="protein sequence ID" value="CAH1441341.1"/>
    <property type="molecule type" value="Genomic_DNA"/>
</dbReference>
<keyword evidence="8" id="KW-1185">Reference proteome</keyword>
<evidence type="ECO:0000256" key="2">
    <source>
        <dbReference type="ARBA" id="ARBA00022771"/>
    </source>
</evidence>
<protein>
    <recommendedName>
        <fullName evidence="6">SWIM-type domain-containing protein</fullName>
    </recommendedName>
</protein>
<proteinExistence type="predicted"/>
<name>A0AAU9NTR6_9ASTR</name>
<dbReference type="AlphaFoldDB" id="A0AAU9NTR6"/>
<evidence type="ECO:0000259" key="6">
    <source>
        <dbReference type="PROSITE" id="PS50966"/>
    </source>
</evidence>
<keyword evidence="3" id="KW-0862">Zinc</keyword>
<evidence type="ECO:0000256" key="1">
    <source>
        <dbReference type="ARBA" id="ARBA00022723"/>
    </source>
</evidence>
<organism evidence="7 8">
    <name type="scientific">Lactuca virosa</name>
    <dbReference type="NCBI Taxonomy" id="75947"/>
    <lineage>
        <taxon>Eukaryota</taxon>
        <taxon>Viridiplantae</taxon>
        <taxon>Streptophyta</taxon>
        <taxon>Embryophyta</taxon>
        <taxon>Tracheophyta</taxon>
        <taxon>Spermatophyta</taxon>
        <taxon>Magnoliopsida</taxon>
        <taxon>eudicotyledons</taxon>
        <taxon>Gunneridae</taxon>
        <taxon>Pentapetalae</taxon>
        <taxon>asterids</taxon>
        <taxon>campanulids</taxon>
        <taxon>Asterales</taxon>
        <taxon>Asteraceae</taxon>
        <taxon>Cichorioideae</taxon>
        <taxon>Cichorieae</taxon>
        <taxon>Lactucinae</taxon>
        <taxon>Lactuca</taxon>
    </lineage>
</organism>
<dbReference type="GO" id="GO:0008270">
    <property type="term" value="F:zinc ion binding"/>
    <property type="evidence" value="ECO:0007669"/>
    <property type="project" value="UniProtKB-KW"/>
</dbReference>
<dbReference type="Proteomes" id="UP001157418">
    <property type="component" value="Unassembled WGS sequence"/>
</dbReference>
<evidence type="ECO:0000313" key="7">
    <source>
        <dbReference type="EMBL" id="CAH1441341.1"/>
    </source>
</evidence>
<dbReference type="Pfam" id="PF04434">
    <property type="entry name" value="SWIM"/>
    <property type="match status" value="1"/>
</dbReference>
<dbReference type="PANTHER" id="PTHR31973:SF189">
    <property type="entry name" value="TRANSPOSASE, MUDR, PLANT, MULE TRANSPOSASE DOMAIN PROTEIN-RELATED"/>
    <property type="match status" value="1"/>
</dbReference>
<accession>A0AAU9NTR6</accession>
<reference evidence="7 8" key="1">
    <citation type="submission" date="2022-01" db="EMBL/GenBank/DDBJ databases">
        <authorList>
            <person name="Xiong W."/>
            <person name="Schranz E."/>
        </authorList>
    </citation>
    <scope>NUCLEOTIDE SEQUENCE [LARGE SCALE GENOMIC DNA]</scope>
</reference>
<evidence type="ECO:0000256" key="5">
    <source>
        <dbReference type="SAM" id="MobiDB-lite"/>
    </source>
</evidence>
<dbReference type="SMART" id="SM00575">
    <property type="entry name" value="ZnF_PMZ"/>
    <property type="match status" value="1"/>
</dbReference>
<evidence type="ECO:0000256" key="3">
    <source>
        <dbReference type="ARBA" id="ARBA00022833"/>
    </source>
</evidence>
<feature type="domain" description="SWIM-type" evidence="6">
    <location>
        <begin position="53"/>
        <end position="85"/>
    </location>
</feature>
<comment type="caution">
    <text evidence="7">The sequence shown here is derived from an EMBL/GenBank/DDBJ whole genome shotgun (WGS) entry which is preliminary data.</text>
</comment>
<evidence type="ECO:0000313" key="8">
    <source>
        <dbReference type="Proteomes" id="UP001157418"/>
    </source>
</evidence>
<keyword evidence="1" id="KW-0479">Metal-binding</keyword>
<evidence type="ECO:0000256" key="4">
    <source>
        <dbReference type="PROSITE-ProRule" id="PRU00325"/>
    </source>
</evidence>
<dbReference type="PROSITE" id="PS50966">
    <property type="entry name" value="ZF_SWIM"/>
    <property type="match status" value="1"/>
</dbReference>
<dbReference type="PANTHER" id="PTHR31973">
    <property type="entry name" value="POLYPROTEIN, PUTATIVE-RELATED"/>
    <property type="match status" value="1"/>
</dbReference>
<gene>
    <name evidence="7" type="ORF">LVIROSA_LOCUS27407</name>
</gene>
<sequence>MCSLRQKGSGWGHFDVYPNIRLAINELKIQQRYWKVLPSGLNTFETRNLGESYGVDLEKKTCTCRIWQMNGYGCVHSVATISYVNRNVEAFVDPLYRACIYMNTYKYSIGSMNGTAMWPPTDYIPPLPPLKRKMLGRPITKRKRDNTEVSGSHRVSKAGKKMVCGVCKKSGHNKSTCDAVSKAEKSQVKKRKAEDEGETSALKKGKGQGQRAKGEKRKG</sequence>
<feature type="region of interest" description="Disordered" evidence="5">
    <location>
        <begin position="167"/>
        <end position="219"/>
    </location>
</feature>